<dbReference type="InterPro" id="IPR036291">
    <property type="entry name" value="NAD(P)-bd_dom_sf"/>
</dbReference>
<dbReference type="FunFam" id="3.40.50.720:FF:000084">
    <property type="entry name" value="Short-chain dehydrogenase reductase"/>
    <property type="match status" value="2"/>
</dbReference>
<dbReference type="PANTHER" id="PTHR42760">
    <property type="entry name" value="SHORT-CHAIN DEHYDROGENASES/REDUCTASES FAMILY MEMBER"/>
    <property type="match status" value="1"/>
</dbReference>
<dbReference type="PROSITE" id="PS00061">
    <property type="entry name" value="ADH_SHORT"/>
    <property type="match status" value="2"/>
</dbReference>
<dbReference type="GO" id="GO:0006633">
    <property type="term" value="P:fatty acid biosynthetic process"/>
    <property type="evidence" value="ECO:0007669"/>
    <property type="project" value="TreeGrafter"/>
</dbReference>
<dbReference type="AlphaFoldDB" id="A0A8H7HGY4"/>
<name>A0A8H7HGY4_9AGAM</name>
<protein>
    <submittedName>
        <fullName evidence="3">KR domain</fullName>
    </submittedName>
</protein>
<dbReference type="GO" id="GO:0016616">
    <property type="term" value="F:oxidoreductase activity, acting on the CH-OH group of donors, NAD or NADP as acceptor"/>
    <property type="evidence" value="ECO:0007669"/>
    <property type="project" value="TreeGrafter"/>
</dbReference>
<dbReference type="InterPro" id="IPR020904">
    <property type="entry name" value="Sc_DH/Rdtase_CS"/>
</dbReference>
<gene>
    <name evidence="3" type="ORF">RHS04_01600</name>
</gene>
<evidence type="ECO:0000256" key="1">
    <source>
        <dbReference type="ARBA" id="ARBA00006484"/>
    </source>
</evidence>
<proteinExistence type="inferred from homology"/>
<dbReference type="Gene3D" id="3.40.50.720">
    <property type="entry name" value="NAD(P)-binding Rossmann-like Domain"/>
    <property type="match status" value="2"/>
</dbReference>
<dbReference type="PRINTS" id="PR00081">
    <property type="entry name" value="GDHRDH"/>
</dbReference>
<accession>A0A8H7HGY4</accession>
<dbReference type="GO" id="GO:0048038">
    <property type="term" value="F:quinone binding"/>
    <property type="evidence" value="ECO:0007669"/>
    <property type="project" value="TreeGrafter"/>
</dbReference>
<dbReference type="InterPro" id="IPR002347">
    <property type="entry name" value="SDR_fam"/>
</dbReference>
<organism evidence="3 4">
    <name type="scientific">Rhizoctonia solani</name>
    <dbReference type="NCBI Taxonomy" id="456999"/>
    <lineage>
        <taxon>Eukaryota</taxon>
        <taxon>Fungi</taxon>
        <taxon>Dikarya</taxon>
        <taxon>Basidiomycota</taxon>
        <taxon>Agaricomycotina</taxon>
        <taxon>Agaricomycetes</taxon>
        <taxon>Cantharellales</taxon>
        <taxon>Ceratobasidiaceae</taxon>
        <taxon>Rhizoctonia</taxon>
    </lineage>
</organism>
<dbReference type="Pfam" id="PF00106">
    <property type="entry name" value="adh_short"/>
    <property type="match status" value="2"/>
</dbReference>
<evidence type="ECO:0000313" key="4">
    <source>
        <dbReference type="Proteomes" id="UP000650582"/>
    </source>
</evidence>
<dbReference type="SUPFAM" id="SSF51735">
    <property type="entry name" value="NAD(P)-binding Rossmann-fold domains"/>
    <property type="match status" value="2"/>
</dbReference>
<dbReference type="PRINTS" id="PR00080">
    <property type="entry name" value="SDRFAMILY"/>
</dbReference>
<sequence length="506" mass="53416">MTKVAIVTGAAQGLASDGMDVAIIDLPAKKESLEKVSGEIQALGRKSLSLIADVSKEQEVKDAVKHTVEILGGLDVMVANAGIYQAASMFDVSDELLDKVLGTNLKGVLYSYRAAALQMIQQGRGGRIIGASSTSGIQSTAANVPYAVSKFGVRAITQTAALEWGQYGITVNAYAPGIILTPLGWQTLNPTCIEWTDKYMPVTESGGGPNGENYVNMLMGNAAMKRVGQPEEVAALVSFLASDGASYVTAPTEDLYLREVDECDFCSVRPQCVSEHFNAADGLNNDQFSLTIPKPKSSGNAIAHTPTARSMTRVAIVTGAAQGIGRAIALRLASEGVDIAVNDITKRQTEVEQLIEEIKTLGQNAIAVLADVSKEAEVQEMVSKTMVANAAVHGLASVLDVTDELFDWTMNVNCKGVLYCYRAAAAQMINQGRGGRIIGASMGGEMSVAYVASKFGVRAITQTAALEWGEHNITVNAYAPGLIDTPMSISAGNGASREQIIQAVRD</sequence>
<dbReference type="Proteomes" id="UP000650582">
    <property type="component" value="Unassembled WGS sequence"/>
</dbReference>
<reference evidence="3" key="1">
    <citation type="submission" date="2020-09" db="EMBL/GenBank/DDBJ databases">
        <title>Comparative genome analyses of four rice-infecting Rhizoctonia solani isolates reveal extensive enrichment of homogalacturonan modification genes.</title>
        <authorList>
            <person name="Lee D.-Y."/>
            <person name="Jeon J."/>
            <person name="Kim K.-T."/>
            <person name="Cheong K."/>
            <person name="Song H."/>
            <person name="Choi G."/>
            <person name="Ko J."/>
            <person name="Opiyo S.O."/>
            <person name="Zuo S."/>
            <person name="Madhav S."/>
            <person name="Lee Y.-H."/>
            <person name="Wang G.-L."/>
        </authorList>
    </citation>
    <scope>NUCLEOTIDE SEQUENCE</scope>
    <source>
        <strain evidence="3">AG1-IA YN-7</strain>
    </source>
</reference>
<comment type="similarity">
    <text evidence="1">Belongs to the short-chain dehydrogenases/reductases (SDR) family.</text>
</comment>
<dbReference type="EMBL" id="JACYCC010000033">
    <property type="protein sequence ID" value="KAF8684284.1"/>
    <property type="molecule type" value="Genomic_DNA"/>
</dbReference>
<keyword evidence="2" id="KW-0521">NADP</keyword>
<dbReference type="PANTHER" id="PTHR42760:SF121">
    <property type="entry name" value="3-OXOACYL-(ACYL-CARRIER-PROTEIN) REDUCTASE"/>
    <property type="match status" value="1"/>
</dbReference>
<comment type="caution">
    <text evidence="3">The sequence shown here is derived from an EMBL/GenBank/DDBJ whole genome shotgun (WGS) entry which is preliminary data.</text>
</comment>
<evidence type="ECO:0000313" key="3">
    <source>
        <dbReference type="EMBL" id="KAF8684284.1"/>
    </source>
</evidence>
<evidence type="ECO:0000256" key="2">
    <source>
        <dbReference type="ARBA" id="ARBA00022857"/>
    </source>
</evidence>